<reference evidence="23 24" key="1">
    <citation type="submission" date="2021-04" db="EMBL/GenBank/DDBJ databases">
        <authorList>
            <person name="De Guttry C."/>
            <person name="Zahm M."/>
            <person name="Klopp C."/>
            <person name="Cabau C."/>
            <person name="Louis A."/>
            <person name="Berthelot C."/>
            <person name="Parey E."/>
            <person name="Roest Crollius H."/>
            <person name="Montfort J."/>
            <person name="Robinson-Rechavi M."/>
            <person name="Bucao C."/>
            <person name="Bouchez O."/>
            <person name="Gislard M."/>
            <person name="Lluch J."/>
            <person name="Milhes M."/>
            <person name="Lampietro C."/>
            <person name="Lopez Roques C."/>
            <person name="Donnadieu C."/>
            <person name="Braasch I."/>
            <person name="Desvignes T."/>
            <person name="Postlethwait J."/>
            <person name="Bobe J."/>
            <person name="Wedekind C."/>
            <person name="Guiguen Y."/>
        </authorList>
    </citation>
    <scope>NUCLEOTIDE SEQUENCE [LARGE SCALE GENOMIC DNA]</scope>
    <source>
        <strain evidence="23">Cs_M1</strain>
        <tissue evidence="23">Blood</tissue>
    </source>
</reference>
<dbReference type="GO" id="GO:0006508">
    <property type="term" value="P:proteolysis"/>
    <property type="evidence" value="ECO:0007669"/>
    <property type="project" value="UniProtKB-KW"/>
</dbReference>
<comment type="catalytic activity">
    <reaction evidence="15">
        <text>Hydrolysis of proteins, acting as an aminopeptidase (notably, cleaving Arg-|-Xaa bonds) as well as an endopeptidase.</text>
        <dbReference type="EC" id="3.4.22.16"/>
    </reaction>
</comment>
<name>A0AAN8KXC3_9TELE</name>
<comment type="function">
    <text evidence="16">Important for the overall degradation of proteins in lysosomes.</text>
</comment>
<evidence type="ECO:0000256" key="8">
    <source>
        <dbReference type="ARBA" id="ARBA00022737"/>
    </source>
</evidence>
<evidence type="ECO:0000259" key="22">
    <source>
        <dbReference type="SMART" id="SM00848"/>
    </source>
</evidence>
<proteinExistence type="inferred from homology"/>
<evidence type="ECO:0000256" key="4">
    <source>
        <dbReference type="ARBA" id="ARBA00021234"/>
    </source>
</evidence>
<keyword evidence="13" id="KW-0325">Glycoprotein</keyword>
<dbReference type="Pfam" id="PF08246">
    <property type="entry name" value="Inhibitor_I29"/>
    <property type="match status" value="1"/>
</dbReference>
<dbReference type="InterPro" id="IPR015943">
    <property type="entry name" value="WD40/YVTN_repeat-like_dom_sf"/>
</dbReference>
<feature type="region of interest" description="Disordered" evidence="19">
    <location>
        <begin position="340"/>
        <end position="379"/>
    </location>
</feature>
<dbReference type="Proteomes" id="UP001356427">
    <property type="component" value="Unassembled WGS sequence"/>
</dbReference>
<dbReference type="PANTHER" id="PTHR14773">
    <property type="entry name" value="WD REPEAT-CONTAINING PROTEIN 76"/>
    <property type="match status" value="1"/>
</dbReference>
<comment type="subcellular location">
    <subcellularLocation>
        <location evidence="2">Lysosome</location>
    </subcellularLocation>
</comment>
<evidence type="ECO:0000256" key="18">
    <source>
        <dbReference type="PROSITE-ProRule" id="PRU00221"/>
    </source>
</evidence>
<dbReference type="InterPro" id="IPR000169">
    <property type="entry name" value="Pept_cys_AS"/>
</dbReference>
<dbReference type="GO" id="GO:0005764">
    <property type="term" value="C:lysosome"/>
    <property type="evidence" value="ECO:0007669"/>
    <property type="project" value="UniProtKB-SubCell"/>
</dbReference>
<dbReference type="PROSITE" id="PS50082">
    <property type="entry name" value="WD_REPEATS_2"/>
    <property type="match status" value="1"/>
</dbReference>
<keyword evidence="7 20" id="KW-0732">Signal</keyword>
<dbReference type="SMART" id="SM00645">
    <property type="entry name" value="Pept_C1"/>
    <property type="match status" value="1"/>
</dbReference>
<dbReference type="PROSITE" id="PS00639">
    <property type="entry name" value="THIOL_PROTEASE_HIS"/>
    <property type="match status" value="1"/>
</dbReference>
<dbReference type="GO" id="GO:0005634">
    <property type="term" value="C:nucleus"/>
    <property type="evidence" value="ECO:0007669"/>
    <property type="project" value="TreeGrafter"/>
</dbReference>
<comment type="function">
    <text evidence="1">Specifically binds 5-hydroxymethylcytosine (5hmC), suggesting that it acts as a specific reader of 5hmC.</text>
</comment>
<keyword evidence="8" id="KW-0677">Repeat</keyword>
<evidence type="ECO:0000256" key="1">
    <source>
        <dbReference type="ARBA" id="ARBA00002530"/>
    </source>
</evidence>
<dbReference type="PROSITE" id="PS00139">
    <property type="entry name" value="THIOL_PROTEASE_CYS"/>
    <property type="match status" value="1"/>
</dbReference>
<dbReference type="InterPro" id="IPR013201">
    <property type="entry name" value="Prot_inhib_I29"/>
</dbReference>
<dbReference type="PANTHER" id="PTHR14773:SF0">
    <property type="entry name" value="WD REPEAT-CONTAINING PROTEIN 76"/>
    <property type="match status" value="1"/>
</dbReference>
<evidence type="ECO:0000256" key="12">
    <source>
        <dbReference type="ARBA" id="ARBA00023157"/>
    </source>
</evidence>
<evidence type="ECO:0000256" key="19">
    <source>
        <dbReference type="SAM" id="MobiDB-lite"/>
    </source>
</evidence>
<evidence type="ECO:0000256" key="3">
    <source>
        <dbReference type="ARBA" id="ARBA00005434"/>
    </source>
</evidence>
<dbReference type="EMBL" id="JAGTTL010000035">
    <property type="protein sequence ID" value="KAK6294326.1"/>
    <property type="molecule type" value="Genomic_DNA"/>
</dbReference>
<dbReference type="PROSITE" id="PS00640">
    <property type="entry name" value="THIOL_PROTEASE_ASN"/>
    <property type="match status" value="1"/>
</dbReference>
<evidence type="ECO:0000256" key="6">
    <source>
        <dbReference type="ARBA" id="ARBA00022670"/>
    </source>
</evidence>
<dbReference type="InterPro" id="IPR036322">
    <property type="entry name" value="WD40_repeat_dom_sf"/>
</dbReference>
<dbReference type="Gene3D" id="3.90.70.10">
    <property type="entry name" value="Cysteine proteinases"/>
    <property type="match status" value="1"/>
</dbReference>
<evidence type="ECO:0000256" key="2">
    <source>
        <dbReference type="ARBA" id="ARBA00004371"/>
    </source>
</evidence>
<protein>
    <recommendedName>
        <fullName evidence="17">Pro-cathepsin H</fullName>
    </recommendedName>
    <alternativeName>
        <fullName evidence="4">WD repeat-containing protein 76</fullName>
    </alternativeName>
</protein>
<keyword evidence="24" id="KW-1185">Reference proteome</keyword>
<dbReference type="InterPro" id="IPR039417">
    <property type="entry name" value="Peptidase_C1A_papain-like"/>
</dbReference>
<dbReference type="GO" id="GO:2000001">
    <property type="term" value="P:regulation of DNA damage checkpoint"/>
    <property type="evidence" value="ECO:0007669"/>
    <property type="project" value="TreeGrafter"/>
</dbReference>
<accession>A0AAN8KXC3</accession>
<comment type="caution">
    <text evidence="23">The sequence shown here is derived from an EMBL/GenBank/DDBJ whole genome shotgun (WGS) entry which is preliminary data.</text>
</comment>
<gene>
    <name evidence="23" type="ORF">J4Q44_G00351560</name>
</gene>
<evidence type="ECO:0000256" key="15">
    <source>
        <dbReference type="ARBA" id="ARBA00036517"/>
    </source>
</evidence>
<keyword evidence="14" id="KW-0458">Lysosome</keyword>
<dbReference type="SMART" id="SM00848">
    <property type="entry name" value="Inhibitor_I29"/>
    <property type="match status" value="1"/>
</dbReference>
<evidence type="ECO:0000313" key="24">
    <source>
        <dbReference type="Proteomes" id="UP001356427"/>
    </source>
</evidence>
<keyword evidence="11" id="KW-0865">Zymogen</keyword>
<keyword evidence="10" id="KW-0788">Thiol protease</keyword>
<evidence type="ECO:0000256" key="7">
    <source>
        <dbReference type="ARBA" id="ARBA00022729"/>
    </source>
</evidence>
<keyword evidence="6" id="KW-0645">Protease</keyword>
<sequence length="873" mass="98669">MALYTAAVILAFLHLANLTPLFLPEEEYHFKQWMLQYNKVYDLEEYYHRLDIFTRHKRRIDHHNAGKHTFSMGLNQFSDMSFAEFRKTFLLTEPQNCSATKGSHISSHGPYPDSVDWREKGNYVSPVKYQGHCGSCWTFSTTGCLESVTAIATGKLPLLSEQQLVDCAQDFNNHGCMGGLPSQAFEYVKYNNGLMTEDDYPYTGHDGSCNFKPELAAAFVKDVVNITSYDEKGMVDAVARLNPVSFGYEVTNDFIHYKDGVYSSTTCKNTTDNVNHAVLAVGYGEENSTPYWIVKNSWGTNWGMDGYFLIERGRNMCGLAACSSYPLPLLQEMKPADTENGVPVRRSAKQGCKPKTFAPDEVMVPKPSFKDNQGTKRKRKALPLKVEGRIEKVKEKKKVEDEDKDIQPGGLSTYELERLENIRQNQEFLSSIKLLEAKKDLKPETPQRGLKRQKLNKVAWTEILPPRTKSLRIQKKEAESLTLPPEPRRIYYEAERIERARKPEGPISMEPVNMEEDSSLPPELLKLWTEDLIKEEKEELDLKEYRNTLKSMELSEIGGVAKVVKSRIFSAAFHPCSSCLLMAAGDKWGGVGLWNLDSDMGDDGVLLFEPHVRPVACMAFSRSHPTDLLTLSYDGTLRSTDVEKCVFDEVYRIKDGLRTFDFLSHDCSTLVTGDWYGDVAIVDRRTPGTSHESLHSLDTKTVRCVHVHPVQKQYIMVAENSIVSIYDARCLKASSSEPVSQLYGHSKSISSAYFSPGTGNRVVTTCLDDNIRIYDTSELTSRAPLLTSIKHQLNTGRWLSKLQAVWDPKRDDCFVVGSMQRPRRVQVFHESGKLQHSFQDPEITTVLSVTAFHPTRNALLGGNASGRLYVFTD</sequence>
<feature type="domain" description="Cathepsin propeptide inhibitor" evidence="22">
    <location>
        <begin position="30"/>
        <end position="85"/>
    </location>
</feature>
<evidence type="ECO:0000256" key="17">
    <source>
        <dbReference type="ARBA" id="ARBA00039372"/>
    </source>
</evidence>
<feature type="repeat" description="WD" evidence="18">
    <location>
        <begin position="742"/>
        <end position="775"/>
    </location>
</feature>
<feature type="chain" id="PRO_5042820124" description="Pro-cathepsin H" evidence="20">
    <location>
        <begin position="19"/>
        <end position="873"/>
    </location>
</feature>
<dbReference type="SMART" id="SM00320">
    <property type="entry name" value="WD40"/>
    <property type="match status" value="5"/>
</dbReference>
<dbReference type="Pfam" id="PF00112">
    <property type="entry name" value="Peptidase_C1"/>
    <property type="match status" value="1"/>
</dbReference>
<dbReference type="SUPFAM" id="SSF54001">
    <property type="entry name" value="Cysteine proteinases"/>
    <property type="match status" value="1"/>
</dbReference>
<dbReference type="InterPro" id="IPR001680">
    <property type="entry name" value="WD40_rpt"/>
</dbReference>
<dbReference type="InterPro" id="IPR025660">
    <property type="entry name" value="Pept_his_AS"/>
</dbReference>
<feature type="signal peptide" evidence="20">
    <location>
        <begin position="1"/>
        <end position="18"/>
    </location>
</feature>
<dbReference type="InterPro" id="IPR025661">
    <property type="entry name" value="Pept_asp_AS"/>
</dbReference>
<keyword evidence="5 18" id="KW-0853">WD repeat</keyword>
<dbReference type="InterPro" id="IPR038765">
    <property type="entry name" value="Papain-like_cys_pep_sf"/>
</dbReference>
<evidence type="ECO:0000256" key="5">
    <source>
        <dbReference type="ARBA" id="ARBA00022574"/>
    </source>
</evidence>
<feature type="domain" description="Peptidase C1A papain C-terminal" evidence="21">
    <location>
        <begin position="111"/>
        <end position="327"/>
    </location>
</feature>
<dbReference type="PRINTS" id="PR00705">
    <property type="entry name" value="PAPAIN"/>
</dbReference>
<evidence type="ECO:0000256" key="13">
    <source>
        <dbReference type="ARBA" id="ARBA00023180"/>
    </source>
</evidence>
<dbReference type="FunFam" id="3.90.70.10:FF:000074">
    <property type="entry name" value="Pro-cathepsin H"/>
    <property type="match status" value="1"/>
</dbReference>
<evidence type="ECO:0000256" key="20">
    <source>
        <dbReference type="SAM" id="SignalP"/>
    </source>
</evidence>
<dbReference type="InterPro" id="IPR000668">
    <property type="entry name" value="Peptidase_C1A_C"/>
</dbReference>
<keyword evidence="12" id="KW-1015">Disulfide bond</keyword>
<comment type="similarity">
    <text evidence="3">Belongs to the WD repeat DDB2/WDR76 family.</text>
</comment>
<dbReference type="AlphaFoldDB" id="A0AAN8KXC3"/>
<dbReference type="GO" id="GO:0004197">
    <property type="term" value="F:cysteine-type endopeptidase activity"/>
    <property type="evidence" value="ECO:0007669"/>
    <property type="project" value="UniProtKB-EC"/>
</dbReference>
<organism evidence="23 24">
    <name type="scientific">Coregonus suidteri</name>
    <dbReference type="NCBI Taxonomy" id="861788"/>
    <lineage>
        <taxon>Eukaryota</taxon>
        <taxon>Metazoa</taxon>
        <taxon>Chordata</taxon>
        <taxon>Craniata</taxon>
        <taxon>Vertebrata</taxon>
        <taxon>Euteleostomi</taxon>
        <taxon>Actinopterygii</taxon>
        <taxon>Neopterygii</taxon>
        <taxon>Teleostei</taxon>
        <taxon>Protacanthopterygii</taxon>
        <taxon>Salmoniformes</taxon>
        <taxon>Salmonidae</taxon>
        <taxon>Coregoninae</taxon>
        <taxon>Coregonus</taxon>
    </lineage>
</organism>
<evidence type="ECO:0000256" key="16">
    <source>
        <dbReference type="ARBA" id="ARBA00037522"/>
    </source>
</evidence>
<dbReference type="FunFam" id="2.130.10.10:FF:000180">
    <property type="entry name" value="WD repeat-containing protein 76"/>
    <property type="match status" value="1"/>
</dbReference>
<keyword evidence="9" id="KW-0378">Hydrolase</keyword>
<evidence type="ECO:0000256" key="14">
    <source>
        <dbReference type="ARBA" id="ARBA00023228"/>
    </source>
</evidence>
<evidence type="ECO:0000313" key="23">
    <source>
        <dbReference type="EMBL" id="KAK6294326.1"/>
    </source>
</evidence>
<evidence type="ECO:0000256" key="9">
    <source>
        <dbReference type="ARBA" id="ARBA00022801"/>
    </source>
</evidence>
<dbReference type="SUPFAM" id="SSF50978">
    <property type="entry name" value="WD40 repeat-like"/>
    <property type="match status" value="1"/>
</dbReference>
<evidence type="ECO:0000256" key="11">
    <source>
        <dbReference type="ARBA" id="ARBA00023145"/>
    </source>
</evidence>
<dbReference type="GO" id="GO:0003677">
    <property type="term" value="F:DNA binding"/>
    <property type="evidence" value="ECO:0007669"/>
    <property type="project" value="TreeGrafter"/>
</dbReference>
<evidence type="ECO:0000256" key="10">
    <source>
        <dbReference type="ARBA" id="ARBA00022807"/>
    </source>
</evidence>
<dbReference type="CDD" id="cd02248">
    <property type="entry name" value="Peptidase_C1A"/>
    <property type="match status" value="1"/>
</dbReference>
<dbReference type="Gene3D" id="2.130.10.10">
    <property type="entry name" value="YVTN repeat-like/Quinoprotein amine dehydrogenase"/>
    <property type="match status" value="1"/>
</dbReference>
<dbReference type="Pfam" id="PF00400">
    <property type="entry name" value="WD40"/>
    <property type="match status" value="1"/>
</dbReference>
<dbReference type="InterPro" id="IPR050853">
    <property type="entry name" value="WD_repeat_DNA-damage-binding"/>
</dbReference>
<evidence type="ECO:0000259" key="21">
    <source>
        <dbReference type="SMART" id="SM00645"/>
    </source>
</evidence>